<proteinExistence type="predicted"/>
<name>A0A226EWL2_FOLCA</name>
<feature type="region of interest" description="Disordered" evidence="1">
    <location>
        <begin position="410"/>
        <end position="451"/>
    </location>
</feature>
<dbReference type="OrthoDB" id="6513151at2759"/>
<dbReference type="GO" id="GO:0005524">
    <property type="term" value="F:ATP binding"/>
    <property type="evidence" value="ECO:0007669"/>
    <property type="project" value="InterPro"/>
</dbReference>
<protein>
    <submittedName>
        <fullName evidence="3">Serine/threonine-protein kinase SBK1</fullName>
    </submittedName>
</protein>
<dbReference type="SUPFAM" id="SSF56112">
    <property type="entry name" value="Protein kinase-like (PK-like)"/>
    <property type="match status" value="1"/>
</dbReference>
<evidence type="ECO:0000313" key="4">
    <source>
        <dbReference type="Proteomes" id="UP000198287"/>
    </source>
</evidence>
<reference evidence="3 4" key="1">
    <citation type="submission" date="2015-12" db="EMBL/GenBank/DDBJ databases">
        <title>The genome of Folsomia candida.</title>
        <authorList>
            <person name="Faddeeva A."/>
            <person name="Derks M.F."/>
            <person name="Anvar Y."/>
            <person name="Smit S."/>
            <person name="Van Straalen N."/>
            <person name="Roelofs D."/>
        </authorList>
    </citation>
    <scope>NUCLEOTIDE SEQUENCE [LARGE SCALE GENOMIC DNA]</scope>
    <source>
        <strain evidence="3 4">VU population</strain>
        <tissue evidence="3">Whole body</tissue>
    </source>
</reference>
<organism evidence="3 4">
    <name type="scientific">Folsomia candida</name>
    <name type="common">Springtail</name>
    <dbReference type="NCBI Taxonomy" id="158441"/>
    <lineage>
        <taxon>Eukaryota</taxon>
        <taxon>Metazoa</taxon>
        <taxon>Ecdysozoa</taxon>
        <taxon>Arthropoda</taxon>
        <taxon>Hexapoda</taxon>
        <taxon>Collembola</taxon>
        <taxon>Entomobryomorpha</taxon>
        <taxon>Isotomoidea</taxon>
        <taxon>Isotomidae</taxon>
        <taxon>Proisotominae</taxon>
        <taxon>Folsomia</taxon>
    </lineage>
</organism>
<dbReference type="InterPro" id="IPR000719">
    <property type="entry name" value="Prot_kinase_dom"/>
</dbReference>
<sequence>MTVNNGPINYKSSQDLLRRGQSLRKKSNSDRPSKCLVRPLAQILSEESSSSLRTELDHQEFTILKTLCTGAFCKIYLARPELGGGKRALEQALVLKAFKTECTTEEEFFSEMELAYFLSPHPNIVKSFQVSFHWGEFRLFPMEHAPCGDLSRFLKRESPMTETSVKLVATQVSSALEFMHSLKLIHRDVVPENVLVFQKDCSLVKLSDFGSTVASRALLTKTNYDGGNDTTEPGEGGVDGEAGKTNNNRSRSNSVTGGSVGGGAGVVKYLPPEICSILPQEKYHCYSSIDVWQLGILLFACITGGGSPWKRADCIRDPGFNHYCDWLKRRCMKTPLAFQVFSPRFTRLLKRMLEPKPAKRCHIQEVTKYLKDDWLVGDSSSKSTFLIGVGGGLSKSPSFSGLLVSRSNSDNAGMVGGGKNKDKDPPVRTTTCKKSQSLGMRRKSGAARGKVCPSTSSVGEQLFQQKNNSKEPVFRICCKFQCKNQTPA</sequence>
<keyword evidence="3" id="KW-0418">Kinase</keyword>
<gene>
    <name evidence="3" type="ORF">Fcan01_03481</name>
</gene>
<dbReference type="InterPro" id="IPR011009">
    <property type="entry name" value="Kinase-like_dom_sf"/>
</dbReference>
<evidence type="ECO:0000259" key="2">
    <source>
        <dbReference type="PROSITE" id="PS50011"/>
    </source>
</evidence>
<dbReference type="PANTHER" id="PTHR24359:SF1">
    <property type="entry name" value="INHIBITOR OF NUCLEAR FACTOR KAPPA-B KINASE EPSILON SUBUNIT HOMOLOG 1-RELATED"/>
    <property type="match status" value="1"/>
</dbReference>
<dbReference type="Pfam" id="PF00069">
    <property type="entry name" value="Pkinase"/>
    <property type="match status" value="1"/>
</dbReference>
<accession>A0A226EWL2</accession>
<dbReference type="PANTHER" id="PTHR24359">
    <property type="entry name" value="SERINE/THREONINE-PROTEIN KINASE SBK1"/>
    <property type="match status" value="1"/>
</dbReference>
<dbReference type="OMA" id="PWHTAAD"/>
<feature type="compositionally biased region" description="Low complexity" evidence="1">
    <location>
        <begin position="243"/>
        <end position="257"/>
    </location>
</feature>
<dbReference type="PROSITE" id="PS50011">
    <property type="entry name" value="PROTEIN_KINASE_DOM"/>
    <property type="match status" value="1"/>
</dbReference>
<comment type="caution">
    <text evidence="3">The sequence shown here is derived from an EMBL/GenBank/DDBJ whole genome shotgun (WGS) entry which is preliminary data.</text>
</comment>
<feature type="domain" description="Protein kinase" evidence="2">
    <location>
        <begin position="61"/>
        <end position="375"/>
    </location>
</feature>
<dbReference type="Gene3D" id="1.10.510.10">
    <property type="entry name" value="Transferase(Phosphotransferase) domain 1"/>
    <property type="match status" value="1"/>
</dbReference>
<feature type="compositionally biased region" description="Polar residues" evidence="1">
    <location>
        <begin position="222"/>
        <end position="231"/>
    </location>
</feature>
<feature type="region of interest" description="Disordered" evidence="1">
    <location>
        <begin position="222"/>
        <end position="257"/>
    </location>
</feature>
<dbReference type="Proteomes" id="UP000198287">
    <property type="component" value="Unassembled WGS sequence"/>
</dbReference>
<dbReference type="Gene3D" id="3.30.200.20">
    <property type="entry name" value="Phosphorylase Kinase, domain 1"/>
    <property type="match status" value="1"/>
</dbReference>
<evidence type="ECO:0000313" key="3">
    <source>
        <dbReference type="EMBL" id="OXA61231.1"/>
    </source>
</evidence>
<dbReference type="AlphaFoldDB" id="A0A226EWL2"/>
<keyword evidence="4" id="KW-1185">Reference proteome</keyword>
<evidence type="ECO:0000256" key="1">
    <source>
        <dbReference type="SAM" id="MobiDB-lite"/>
    </source>
</evidence>
<dbReference type="GO" id="GO:0004674">
    <property type="term" value="F:protein serine/threonine kinase activity"/>
    <property type="evidence" value="ECO:0007669"/>
    <property type="project" value="TreeGrafter"/>
</dbReference>
<dbReference type="EMBL" id="LNIX01000001">
    <property type="protein sequence ID" value="OXA61231.1"/>
    <property type="molecule type" value="Genomic_DNA"/>
</dbReference>
<feature type="compositionally biased region" description="Polar residues" evidence="1">
    <location>
        <begin position="428"/>
        <end position="438"/>
    </location>
</feature>
<keyword evidence="3" id="KW-0808">Transferase</keyword>